<reference evidence="6" key="1">
    <citation type="journal article" date="2019" name="Int. J. Syst. Evol. Microbiol.">
        <title>The Global Catalogue of Microorganisms (GCM) 10K type strain sequencing project: providing services to taxonomists for standard genome sequencing and annotation.</title>
        <authorList>
            <consortium name="The Broad Institute Genomics Platform"/>
            <consortium name="The Broad Institute Genome Sequencing Center for Infectious Disease"/>
            <person name="Wu L."/>
            <person name="Ma J."/>
        </authorList>
    </citation>
    <scope>NUCLEOTIDE SEQUENCE [LARGE SCALE GENOMIC DNA]</scope>
    <source>
        <strain evidence="6">NBRC 109019</strain>
    </source>
</reference>
<keyword evidence="2" id="KW-0808">Transferase</keyword>
<gene>
    <name evidence="5" type="ORF">GCM10025870_28250</name>
</gene>
<evidence type="ECO:0000313" key="6">
    <source>
        <dbReference type="Proteomes" id="UP001321477"/>
    </source>
</evidence>
<evidence type="ECO:0000256" key="2">
    <source>
        <dbReference type="ARBA" id="ARBA00022679"/>
    </source>
</evidence>
<accession>A0ABM8H4M2</accession>
<feature type="domain" description="Carbohydrate kinase PfkB" evidence="4">
    <location>
        <begin position="38"/>
        <end position="334"/>
    </location>
</feature>
<dbReference type="SUPFAM" id="SSF53613">
    <property type="entry name" value="Ribokinase-like"/>
    <property type="match status" value="1"/>
</dbReference>
<dbReference type="PANTHER" id="PTHR43085:SF57">
    <property type="entry name" value="CARBOHYDRATE KINASE PFKB DOMAIN-CONTAINING PROTEIN"/>
    <property type="match status" value="1"/>
</dbReference>
<protein>
    <recommendedName>
        <fullName evidence="4">Carbohydrate kinase PfkB domain-containing protein</fullName>
    </recommendedName>
</protein>
<dbReference type="InterPro" id="IPR050306">
    <property type="entry name" value="PfkB_Carbo_kinase"/>
</dbReference>
<keyword evidence="3" id="KW-0418">Kinase</keyword>
<evidence type="ECO:0000256" key="1">
    <source>
        <dbReference type="ARBA" id="ARBA00010688"/>
    </source>
</evidence>
<evidence type="ECO:0000256" key="3">
    <source>
        <dbReference type="ARBA" id="ARBA00022777"/>
    </source>
</evidence>
<evidence type="ECO:0000313" key="5">
    <source>
        <dbReference type="EMBL" id="BDZ55752.1"/>
    </source>
</evidence>
<dbReference type="InterPro" id="IPR029056">
    <property type="entry name" value="Ribokinase-like"/>
</dbReference>
<evidence type="ECO:0000259" key="4">
    <source>
        <dbReference type="Pfam" id="PF00294"/>
    </source>
</evidence>
<dbReference type="EMBL" id="AP027734">
    <property type="protein sequence ID" value="BDZ55752.1"/>
    <property type="molecule type" value="Genomic_DNA"/>
</dbReference>
<dbReference type="PANTHER" id="PTHR43085">
    <property type="entry name" value="HEXOKINASE FAMILY MEMBER"/>
    <property type="match status" value="1"/>
</dbReference>
<dbReference type="Proteomes" id="UP001321477">
    <property type="component" value="Chromosome"/>
</dbReference>
<comment type="similarity">
    <text evidence="1">Belongs to the carbohydrate kinase PfkB family.</text>
</comment>
<dbReference type="Gene3D" id="3.40.1190.20">
    <property type="match status" value="1"/>
</dbReference>
<name>A0ABM8H4M2_9MICO</name>
<organism evidence="5 6">
    <name type="scientific">Agromyces marinus</name>
    <dbReference type="NCBI Taxonomy" id="1389020"/>
    <lineage>
        <taxon>Bacteria</taxon>
        <taxon>Bacillati</taxon>
        <taxon>Actinomycetota</taxon>
        <taxon>Actinomycetes</taxon>
        <taxon>Micrococcales</taxon>
        <taxon>Microbacteriaceae</taxon>
        <taxon>Agromyces</taxon>
    </lineage>
</organism>
<sequence length="358" mass="37387">MHPITVAGHICLDVAPSMLGHRGDAHAVSSTPEFWLHPGALREVGAARVTLGGAVANTGRALHDLGAPVSVSTTIGDDILGRVTRDLIDQSGFAATSVQVTSDWSTSYSVVVEPPEADRTFWHHVGANAAFDGTALEPRTGILHVGYPTLLPRLLEDSGHGLETLLRRAKKGGVTSSVDLAVYDRDSGGALVDWERVFTSTAPWTDLLTPSLDDLTSALGIAESYSESLVEELAQRFIDAGVAVVAISSGRHGLHVRTGSPDRLRRGGAALAAVADTWAQHSITRSAIQVRAHATTNGAGDASTAGFLFGLARGRSLDESTRLAIASAAAVVGGQRPTPTILTDLDSSLSSCFEGHVK</sequence>
<proteinExistence type="inferred from homology"/>
<keyword evidence="6" id="KW-1185">Reference proteome</keyword>
<dbReference type="RefSeq" id="WP_234659537.1">
    <property type="nucleotide sequence ID" value="NZ_AP027734.1"/>
</dbReference>
<dbReference type="InterPro" id="IPR011611">
    <property type="entry name" value="PfkB_dom"/>
</dbReference>
<dbReference type="Pfam" id="PF00294">
    <property type="entry name" value="PfkB"/>
    <property type="match status" value="1"/>
</dbReference>